<sequence length="910" mass="98885">MKLYYSLAISSVLSTASAIPYAQYILAPHSRTLYPLSVHSSNGSVTNPELLTSSAGSTVFEGDAATAYDFGKNIAGVVSLNIGDVSDPNQYIGVTFSESSLWVSNKSSDAIADAGKDETLWFHVKEPGKYTAPREKERGGFRYMTLVHNGTGTVEVTSAEVYFTPMPHWEDDALADYTGYFHCDDELLNRVWYAGAYTNQMCTIDPHYGNALVHLGTINSSVSDATNVTWYNNYTITGGSSALTDGAKRDRLVWAGDMAIAVPGVVASTNDVISIENSLNSLFAIQNTTTGQLPYAGKPFFSALSFTYHLYTLIGVTDHYLYTGNISYAASLWPQWKLALNFSLGFIDESGLMNVTSPSDWLRFGMGGHNIEANSILYYTINQGIALAEALNDTESAVSWQATAEKIKSAANELLWRDDIGMYVDNETTTLAPQDGNSWAVVSNITLNSSQIDSISLSLANRWTPYGAPAPEAADAISPFISGFELQTHFLAENTSAALDLMRLQWGFMLDDPRMTNSTFIEGYSTTGALHYAPYKNDARISHAHGWATGPTSSLTFYVAGIQLLSAGGKTWRIAPSLGDLTVADAGFSTGVGFFSAKTETNDGGFQIDFETPQGTKGELRIPKASCAGHIVVREENGKYASLEIDITQPNAGPVSLAEVPGGKWRSISADLDPKMSASTLTPNAKPLRIGVLYEEVQMTDLAGLDILGNMSSRIINMVSNVVPALDKLKPFAQDMEFLYISSSEELSWTTPDMYIRPTHTYDNAPRDLDIILIGGPDPSKVPEASLTFLREASKQTKVILATCTGGMWLARSGILDGKKATTNRLLLDTAKGVFPNVEWQDQRWVTVEGQFEGAQIWTSGGAKCGIDMVIEYALQNFHEKLVAQACGSLEFEIEGRNQSYRGPFVPISI</sequence>
<dbReference type="InterPro" id="IPR002818">
    <property type="entry name" value="DJ-1/PfpI"/>
</dbReference>
<dbReference type="InterPro" id="IPR035396">
    <property type="entry name" value="Bac_rhamnosid6H"/>
</dbReference>
<evidence type="ECO:0000313" key="4">
    <source>
        <dbReference type="Proteomes" id="UP001280581"/>
    </source>
</evidence>
<feature type="domain" description="DJ-1/PfpI" evidence="1">
    <location>
        <begin position="727"/>
        <end position="847"/>
    </location>
</feature>
<dbReference type="Gene3D" id="2.60.420.10">
    <property type="entry name" value="Maltose phosphorylase, domain 3"/>
    <property type="match status" value="1"/>
</dbReference>
<gene>
    <name evidence="3" type="ORF">GRF29_112g1250332</name>
</gene>
<protein>
    <recommendedName>
        <fullName evidence="5">Alpha-L-rhamnosidase</fullName>
    </recommendedName>
</protein>
<dbReference type="Proteomes" id="UP001280581">
    <property type="component" value="Unassembled WGS sequence"/>
</dbReference>
<dbReference type="SUPFAM" id="SSF52317">
    <property type="entry name" value="Class I glutamine amidotransferase-like"/>
    <property type="match status" value="1"/>
</dbReference>
<proteinExistence type="predicted"/>
<comment type="caution">
    <text evidence="3">The sequence shown here is derived from an EMBL/GenBank/DDBJ whole genome shotgun (WGS) entry which is preliminary data.</text>
</comment>
<name>A0AAN6LRW0_9PLEO</name>
<dbReference type="Pfam" id="PF01965">
    <property type="entry name" value="DJ-1_PfpI"/>
    <property type="match status" value="1"/>
</dbReference>
<evidence type="ECO:0008006" key="5">
    <source>
        <dbReference type="Google" id="ProtNLM"/>
    </source>
</evidence>
<accession>A0AAN6LRW0</accession>
<evidence type="ECO:0000259" key="2">
    <source>
        <dbReference type="Pfam" id="PF17389"/>
    </source>
</evidence>
<dbReference type="GO" id="GO:0003824">
    <property type="term" value="F:catalytic activity"/>
    <property type="evidence" value="ECO:0007669"/>
    <property type="project" value="UniProtKB-ARBA"/>
</dbReference>
<dbReference type="InterPro" id="IPR029062">
    <property type="entry name" value="Class_I_gatase-like"/>
</dbReference>
<keyword evidence="4" id="KW-1185">Reference proteome</keyword>
<organism evidence="3 4">
    <name type="scientific">Pseudopithomyces chartarum</name>
    <dbReference type="NCBI Taxonomy" id="1892770"/>
    <lineage>
        <taxon>Eukaryota</taxon>
        <taxon>Fungi</taxon>
        <taxon>Dikarya</taxon>
        <taxon>Ascomycota</taxon>
        <taxon>Pezizomycotina</taxon>
        <taxon>Dothideomycetes</taxon>
        <taxon>Pleosporomycetidae</taxon>
        <taxon>Pleosporales</taxon>
        <taxon>Massarineae</taxon>
        <taxon>Didymosphaeriaceae</taxon>
        <taxon>Pseudopithomyces</taxon>
    </lineage>
</organism>
<reference evidence="3 4" key="1">
    <citation type="submission" date="2021-02" db="EMBL/GenBank/DDBJ databases">
        <title>Genome assembly of Pseudopithomyces chartarum.</title>
        <authorList>
            <person name="Jauregui R."/>
            <person name="Singh J."/>
            <person name="Voisey C."/>
        </authorList>
    </citation>
    <scope>NUCLEOTIDE SEQUENCE [LARGE SCALE GENOMIC DNA]</scope>
    <source>
        <strain evidence="3 4">AGR01</strain>
    </source>
</reference>
<dbReference type="AlphaFoldDB" id="A0AAN6LRW0"/>
<dbReference type="GO" id="GO:0005975">
    <property type="term" value="P:carbohydrate metabolic process"/>
    <property type="evidence" value="ECO:0007669"/>
    <property type="project" value="InterPro"/>
</dbReference>
<dbReference type="Pfam" id="PF17389">
    <property type="entry name" value="Bac_rhamnosid6H"/>
    <property type="match status" value="1"/>
</dbReference>
<feature type="domain" description="Alpha-L-rhamnosidase six-hairpin glycosidase" evidence="2">
    <location>
        <begin position="215"/>
        <end position="429"/>
    </location>
</feature>
<evidence type="ECO:0000313" key="3">
    <source>
        <dbReference type="EMBL" id="KAK3203409.1"/>
    </source>
</evidence>
<dbReference type="Gene3D" id="3.40.50.880">
    <property type="match status" value="1"/>
</dbReference>
<dbReference type="EMBL" id="WVTA01000011">
    <property type="protein sequence ID" value="KAK3203409.1"/>
    <property type="molecule type" value="Genomic_DNA"/>
</dbReference>
<dbReference type="Gene3D" id="1.50.10.10">
    <property type="match status" value="1"/>
</dbReference>
<dbReference type="PANTHER" id="PTHR34987">
    <property type="entry name" value="C, PUTATIVE (AFU_ORTHOLOGUE AFUA_3G02880)-RELATED"/>
    <property type="match status" value="1"/>
</dbReference>
<dbReference type="InterPro" id="IPR012341">
    <property type="entry name" value="6hp_glycosidase-like_sf"/>
</dbReference>
<dbReference type="SUPFAM" id="SSF48208">
    <property type="entry name" value="Six-hairpin glycosidases"/>
    <property type="match status" value="1"/>
</dbReference>
<evidence type="ECO:0000259" key="1">
    <source>
        <dbReference type="Pfam" id="PF01965"/>
    </source>
</evidence>
<dbReference type="PANTHER" id="PTHR34987:SF6">
    <property type="entry name" value="ALPHA-L-RHAMNOSIDASE SIX-HAIRPIN GLYCOSIDASE DOMAIN-CONTAINING PROTEIN"/>
    <property type="match status" value="1"/>
</dbReference>
<dbReference type="InterPro" id="IPR008928">
    <property type="entry name" value="6-hairpin_glycosidase_sf"/>
</dbReference>